<reference evidence="2" key="1">
    <citation type="submission" date="2019-09" db="EMBL/GenBank/DDBJ databases">
        <title>Organ-specific transcriptomic study of the physiology of the cattle tick, Rhipicephalus microplus.</title>
        <authorList>
            <person name="Tirloni L."/>
            <person name="Braz G."/>
            <person name="Gandara A.C.P."/>
            <person name="Sabadin G.A."/>
            <person name="da Silva R.M."/>
            <person name="Guizzo M.G."/>
            <person name="Machado J.A."/>
            <person name="Costa E.P."/>
            <person name="Gomes H.F."/>
            <person name="Moraes J."/>
            <person name="Mota M.B.S."/>
            <person name="Mesquita R.D."/>
            <person name="Alvarenga P.H."/>
            <person name="Alves F."/>
            <person name="Seixas A."/>
            <person name="da Fonseca R.N."/>
            <person name="Fogaca A."/>
            <person name="Logullo C."/>
            <person name="Tanaka A."/>
            <person name="Daffre S."/>
            <person name="Termignoni C."/>
            <person name="Vaz I.S.Jr."/>
            <person name="Oliveira P.L."/>
            <person name="Ribeiro J.M."/>
        </authorList>
    </citation>
    <scope>NUCLEOTIDE SEQUENCE</scope>
    <source>
        <strain evidence="2">Porto Alegre</strain>
    </source>
</reference>
<proteinExistence type="predicted"/>
<organism evidence="2">
    <name type="scientific">Rhipicephalus microplus</name>
    <name type="common">Cattle tick</name>
    <name type="synonym">Boophilus microplus</name>
    <dbReference type="NCBI Taxonomy" id="6941"/>
    <lineage>
        <taxon>Eukaryota</taxon>
        <taxon>Metazoa</taxon>
        <taxon>Ecdysozoa</taxon>
        <taxon>Arthropoda</taxon>
        <taxon>Chelicerata</taxon>
        <taxon>Arachnida</taxon>
        <taxon>Acari</taxon>
        <taxon>Parasitiformes</taxon>
        <taxon>Ixodida</taxon>
        <taxon>Ixodoidea</taxon>
        <taxon>Ixodidae</taxon>
        <taxon>Rhipicephalinae</taxon>
        <taxon>Rhipicephalus</taxon>
        <taxon>Boophilus</taxon>
    </lineage>
</organism>
<dbReference type="Pfam" id="PF00078">
    <property type="entry name" value="RVT_1"/>
    <property type="match status" value="1"/>
</dbReference>
<dbReference type="AlphaFoldDB" id="A0A6M2CXT5"/>
<evidence type="ECO:0000313" key="2">
    <source>
        <dbReference type="EMBL" id="NOV37967.1"/>
    </source>
</evidence>
<dbReference type="CDD" id="cd01650">
    <property type="entry name" value="RT_nLTR_like"/>
    <property type="match status" value="1"/>
</dbReference>
<dbReference type="InterPro" id="IPR043502">
    <property type="entry name" value="DNA/RNA_pol_sf"/>
</dbReference>
<sequence length="518" mass="59163">MMITNADTLVSNAGTISSDISDHCPVFMQYSSSKTEKRRQHQTVQVQNITDGSLQAFKRAVSMHDWSFVYMIRDVHEAYLKFIESFTNIYLTHFPFKTFKPSKKIRKPWVTFAIRRLINRKNKLFHAFLKSREEELLQQYKAFRNKLNSALRKAKIAYYEKLFSGICTRYPDAAWKAINSVLGRHKADFMPREITLNNRVLTGALLADSFNKYFTSGIPPVKNTLQMTSSIIRNAESIFLNPADEPEVFRTFMSLKNSSALDIDNLQIGPIKFVLEHLAPVLVYIFNLAVESGEFPREMKRSRVSVLFKGGDKNMLGNYRPISIIPVFAKGFEKMLHSRLSNFFTRSDIISDAQFGFRKGRSTELALLRLKEIILENIENRLFTLGLFIDFTKAFDSIDHSTLLLKLEIYGVRGTPLALIKSYLAERSQCVCLGNHHSSSLPVSRGVPQGSLLGPLPFNVFINDIVNINKSVKFVYADDATVLFSYADTDTSVESCNRFFGNIASWSLSNKFKINQFK</sequence>
<dbReference type="VEuPathDB" id="VectorBase:LOC119160779"/>
<dbReference type="SUPFAM" id="SSF56672">
    <property type="entry name" value="DNA/RNA polymerases"/>
    <property type="match status" value="1"/>
</dbReference>
<protein>
    <submittedName>
        <fullName evidence="2">Putative tick transposon</fullName>
    </submittedName>
</protein>
<dbReference type="PANTHER" id="PTHR47510">
    <property type="entry name" value="REVERSE TRANSCRIPTASE DOMAIN-CONTAINING PROTEIN"/>
    <property type="match status" value="1"/>
</dbReference>
<name>A0A6M2CXT5_RHIMP</name>
<dbReference type="OrthoDB" id="6515679at2759"/>
<feature type="domain" description="Reverse transcriptase" evidence="1">
    <location>
        <begin position="288"/>
        <end position="518"/>
    </location>
</feature>
<dbReference type="PROSITE" id="PS50878">
    <property type="entry name" value="RT_POL"/>
    <property type="match status" value="1"/>
</dbReference>
<dbReference type="EMBL" id="GHWJ01005230">
    <property type="protein sequence ID" value="NOV37967.1"/>
    <property type="molecule type" value="Transcribed_RNA"/>
</dbReference>
<dbReference type="InterPro" id="IPR000477">
    <property type="entry name" value="RT_dom"/>
</dbReference>
<dbReference type="PANTHER" id="PTHR47510:SF3">
    <property type="entry name" value="ENDO_EXONUCLEASE_PHOSPHATASE DOMAIN-CONTAINING PROTEIN"/>
    <property type="match status" value="1"/>
</dbReference>
<dbReference type="GO" id="GO:0071897">
    <property type="term" value="P:DNA biosynthetic process"/>
    <property type="evidence" value="ECO:0007669"/>
    <property type="project" value="UniProtKB-ARBA"/>
</dbReference>
<evidence type="ECO:0000259" key="1">
    <source>
        <dbReference type="PROSITE" id="PS50878"/>
    </source>
</evidence>
<accession>A0A6M2CXT5</accession>